<dbReference type="EMBL" id="WKJI01000002">
    <property type="protein sequence ID" value="MRX46892.1"/>
    <property type="molecule type" value="Genomic_DNA"/>
</dbReference>
<name>A0A7K0FM48_9SPHI</name>
<keyword evidence="1" id="KW-0732">Signal</keyword>
<dbReference type="InterPro" id="IPR019861">
    <property type="entry name" value="PorP/SprF_Bacteroidetes"/>
</dbReference>
<protein>
    <submittedName>
        <fullName evidence="2">Type IX secretion system membrane protein PorP/SprF</fullName>
    </submittedName>
</protein>
<feature type="signal peptide" evidence="1">
    <location>
        <begin position="1"/>
        <end position="19"/>
    </location>
</feature>
<dbReference type="AlphaFoldDB" id="A0A7K0FM48"/>
<organism evidence="2 3">
    <name type="scientific">Pedobacter puniceum</name>
    <dbReference type="NCBI Taxonomy" id="2666136"/>
    <lineage>
        <taxon>Bacteria</taxon>
        <taxon>Pseudomonadati</taxon>
        <taxon>Bacteroidota</taxon>
        <taxon>Sphingobacteriia</taxon>
        <taxon>Sphingobacteriales</taxon>
        <taxon>Sphingobacteriaceae</taxon>
        <taxon>Pedobacter</taxon>
    </lineage>
</organism>
<dbReference type="RefSeq" id="WP_154286974.1">
    <property type="nucleotide sequence ID" value="NZ_WKJI01000002.1"/>
</dbReference>
<sequence>MRLITYTLLFILLSHKTMAQQEAQFSQYMFNALAINPAYAGYKETLNLSLLHRDQWTSLTGAPQTQSIIADAALGQAKKVGLGLLVLNDRIGLQGQTSVYANYAYRLPVGVDNERLAFGLALGISEYSLLGSDAIIADNSDQKLTTDLTHFTPDARFGIHYSNDVFFAGFSIINMLGRSLDYQNTPNGTVTKQGRHYMLNLGYLADLNQDIKFKPSILVKEDFRGPTSMDINAALLFNEKIWIGTSYRTNLSLWQKVDVNQTFRNSSMVGMMEFFIAKNLRVGYAYDYNLSSTIGRYVQGSHEISVGFAINSKYDTALQTPRFF</sequence>
<dbReference type="NCBIfam" id="TIGR03519">
    <property type="entry name" value="T9SS_PorP_fam"/>
    <property type="match status" value="1"/>
</dbReference>
<proteinExistence type="predicted"/>
<evidence type="ECO:0000313" key="3">
    <source>
        <dbReference type="Proteomes" id="UP000462931"/>
    </source>
</evidence>
<reference evidence="2 3" key="1">
    <citation type="submission" date="2019-11" db="EMBL/GenBank/DDBJ databases">
        <authorList>
            <person name="Cheng Q."/>
            <person name="Yang Z."/>
        </authorList>
    </citation>
    <scope>NUCLEOTIDE SEQUENCE [LARGE SCALE GENOMIC DNA]</scope>
    <source>
        <strain evidence="2 3">HX-22-1</strain>
    </source>
</reference>
<feature type="chain" id="PRO_5029593650" evidence="1">
    <location>
        <begin position="20"/>
        <end position="324"/>
    </location>
</feature>
<evidence type="ECO:0000256" key="1">
    <source>
        <dbReference type="SAM" id="SignalP"/>
    </source>
</evidence>
<accession>A0A7K0FM48</accession>
<comment type="caution">
    <text evidence="2">The sequence shown here is derived from an EMBL/GenBank/DDBJ whole genome shotgun (WGS) entry which is preliminary data.</text>
</comment>
<dbReference type="Pfam" id="PF11751">
    <property type="entry name" value="PorP_SprF"/>
    <property type="match status" value="1"/>
</dbReference>
<dbReference type="Proteomes" id="UP000462931">
    <property type="component" value="Unassembled WGS sequence"/>
</dbReference>
<evidence type="ECO:0000313" key="2">
    <source>
        <dbReference type="EMBL" id="MRX46892.1"/>
    </source>
</evidence>
<gene>
    <name evidence="2" type="ORF">GJJ64_06830</name>
</gene>
<keyword evidence="3" id="KW-1185">Reference proteome</keyword>